<sequence>MSNPRIIIVTGAVRPSIRIPQLSLTLRQNRGIGKAICDLILTRPNIAPLKLFAATRAGTDFGLHSQDGDRQVLYPKLDIADPDSIKAFAGEVKQHGKVDVLINNAGVNLDNQYGLDNARTTLDVNYKGTLQMCQTFIPLLSSEGRIVNLSSVGSLLKPYSETLQARFRDPKASLQDLDAIADEYLTTVKDHNEVSSGYGGTGRSYSVSKALVNAFTSILARDNPSTSVNCCCPGWIATDMGRLVGSRTVQPPKSPEEGAKIPMRLAFADLGGVTGRYWANDSIRGRGEGSVQEW</sequence>
<evidence type="ECO:0000256" key="3">
    <source>
        <dbReference type="ARBA" id="ARBA00023002"/>
    </source>
</evidence>
<organism evidence="5 6">
    <name type="scientific">Elasticomyces elasticus</name>
    <dbReference type="NCBI Taxonomy" id="574655"/>
    <lineage>
        <taxon>Eukaryota</taxon>
        <taxon>Fungi</taxon>
        <taxon>Dikarya</taxon>
        <taxon>Ascomycota</taxon>
        <taxon>Pezizomycotina</taxon>
        <taxon>Dothideomycetes</taxon>
        <taxon>Dothideomycetidae</taxon>
        <taxon>Mycosphaerellales</taxon>
        <taxon>Teratosphaeriaceae</taxon>
        <taxon>Elasticomyces</taxon>
    </lineage>
</organism>
<dbReference type="Pfam" id="PF00106">
    <property type="entry name" value="adh_short"/>
    <property type="match status" value="1"/>
</dbReference>
<evidence type="ECO:0000313" key="5">
    <source>
        <dbReference type="EMBL" id="KAK5708070.1"/>
    </source>
</evidence>
<evidence type="ECO:0000256" key="1">
    <source>
        <dbReference type="ARBA" id="ARBA00006484"/>
    </source>
</evidence>
<evidence type="ECO:0000256" key="4">
    <source>
        <dbReference type="RuleBase" id="RU000363"/>
    </source>
</evidence>
<comment type="similarity">
    <text evidence="1 4">Belongs to the short-chain dehydrogenases/reductases (SDR) family.</text>
</comment>
<dbReference type="SUPFAM" id="SSF51735">
    <property type="entry name" value="NAD(P)-binding Rossmann-fold domains"/>
    <property type="match status" value="1"/>
</dbReference>
<dbReference type="Gene3D" id="3.40.50.720">
    <property type="entry name" value="NAD(P)-binding Rossmann-like Domain"/>
    <property type="match status" value="1"/>
</dbReference>
<dbReference type="InterPro" id="IPR002347">
    <property type="entry name" value="SDR_fam"/>
</dbReference>
<dbReference type="AlphaFoldDB" id="A0AAN7WJV9"/>
<dbReference type="PANTHER" id="PTHR43963:SF6">
    <property type="entry name" value="CHAIN DEHYDROGENASE FAMILY PROTEIN, PUTATIVE (AFU_ORTHOLOGUE AFUA_3G15350)-RELATED"/>
    <property type="match status" value="1"/>
</dbReference>
<evidence type="ECO:0000313" key="6">
    <source>
        <dbReference type="Proteomes" id="UP001310594"/>
    </source>
</evidence>
<protein>
    <recommendedName>
        <fullName evidence="7">NAD(P)-binding protein</fullName>
    </recommendedName>
</protein>
<gene>
    <name evidence="5" type="ORF">LTR97_000610</name>
</gene>
<accession>A0AAN7WJV9</accession>
<dbReference type="EMBL" id="JAVRQU010000001">
    <property type="protein sequence ID" value="KAK5708070.1"/>
    <property type="molecule type" value="Genomic_DNA"/>
</dbReference>
<name>A0AAN7WJV9_9PEZI</name>
<dbReference type="InterPro" id="IPR036291">
    <property type="entry name" value="NAD(P)-bd_dom_sf"/>
</dbReference>
<dbReference type="PRINTS" id="PR00080">
    <property type="entry name" value="SDRFAMILY"/>
</dbReference>
<dbReference type="PANTHER" id="PTHR43963">
    <property type="entry name" value="CARBONYL REDUCTASE 1-RELATED"/>
    <property type="match status" value="1"/>
</dbReference>
<keyword evidence="3" id="KW-0560">Oxidoreductase</keyword>
<comment type="caution">
    <text evidence="5">The sequence shown here is derived from an EMBL/GenBank/DDBJ whole genome shotgun (WGS) entry which is preliminary data.</text>
</comment>
<reference evidence="5" key="1">
    <citation type="submission" date="2023-08" db="EMBL/GenBank/DDBJ databases">
        <title>Black Yeasts Isolated from many extreme environments.</title>
        <authorList>
            <person name="Coleine C."/>
            <person name="Stajich J.E."/>
            <person name="Selbmann L."/>
        </authorList>
    </citation>
    <scope>NUCLEOTIDE SEQUENCE</scope>
    <source>
        <strain evidence="5">CCFEE 5810</strain>
    </source>
</reference>
<dbReference type="PRINTS" id="PR00081">
    <property type="entry name" value="GDHRDH"/>
</dbReference>
<keyword evidence="2" id="KW-0521">NADP</keyword>
<dbReference type="GO" id="GO:0016491">
    <property type="term" value="F:oxidoreductase activity"/>
    <property type="evidence" value="ECO:0007669"/>
    <property type="project" value="UniProtKB-KW"/>
</dbReference>
<proteinExistence type="inferred from homology"/>
<dbReference type="Proteomes" id="UP001310594">
    <property type="component" value="Unassembled WGS sequence"/>
</dbReference>
<evidence type="ECO:0000256" key="2">
    <source>
        <dbReference type="ARBA" id="ARBA00022857"/>
    </source>
</evidence>
<evidence type="ECO:0008006" key="7">
    <source>
        <dbReference type="Google" id="ProtNLM"/>
    </source>
</evidence>